<dbReference type="PANTHER" id="PTHR12526">
    <property type="entry name" value="GLYCOSYLTRANSFERASE"/>
    <property type="match status" value="1"/>
</dbReference>
<accession>A0ABU0DYW1</accession>
<dbReference type="SUPFAM" id="SSF53756">
    <property type="entry name" value="UDP-Glycosyltransferase/glycogen phosphorylase"/>
    <property type="match status" value="1"/>
</dbReference>
<dbReference type="PANTHER" id="PTHR12526:SF630">
    <property type="entry name" value="GLYCOSYLTRANSFERASE"/>
    <property type="match status" value="1"/>
</dbReference>
<gene>
    <name evidence="3" type="ORF">J2S15_000548</name>
</gene>
<keyword evidence="3" id="KW-0808">Transferase</keyword>
<dbReference type="Pfam" id="PF13477">
    <property type="entry name" value="Glyco_trans_4_2"/>
    <property type="match status" value="1"/>
</dbReference>
<reference evidence="3 4" key="1">
    <citation type="submission" date="2023-07" db="EMBL/GenBank/DDBJ databases">
        <title>Genomic Encyclopedia of Type Strains, Phase IV (KMG-IV): sequencing the most valuable type-strain genomes for metagenomic binning, comparative biology and taxonomic classification.</title>
        <authorList>
            <person name="Goeker M."/>
        </authorList>
    </citation>
    <scope>NUCLEOTIDE SEQUENCE [LARGE SCALE GENOMIC DNA]</scope>
    <source>
        <strain evidence="3 4">DSM 16784</strain>
    </source>
</reference>
<dbReference type="Proteomes" id="UP001230220">
    <property type="component" value="Unassembled WGS sequence"/>
</dbReference>
<evidence type="ECO:0000259" key="1">
    <source>
        <dbReference type="Pfam" id="PF00534"/>
    </source>
</evidence>
<feature type="domain" description="Glycosyl transferase family 1" evidence="1">
    <location>
        <begin position="190"/>
        <end position="344"/>
    </location>
</feature>
<evidence type="ECO:0000313" key="3">
    <source>
        <dbReference type="EMBL" id="MDQ0359817.1"/>
    </source>
</evidence>
<dbReference type="EC" id="2.4.1.-" evidence="3"/>
<keyword evidence="4" id="KW-1185">Reference proteome</keyword>
<evidence type="ECO:0000313" key="4">
    <source>
        <dbReference type="Proteomes" id="UP001230220"/>
    </source>
</evidence>
<dbReference type="RefSeq" id="WP_307405246.1">
    <property type="nucleotide sequence ID" value="NZ_JAUSUR010000001.1"/>
</dbReference>
<dbReference type="InterPro" id="IPR028098">
    <property type="entry name" value="Glyco_trans_4-like_N"/>
</dbReference>
<protein>
    <submittedName>
        <fullName evidence="3">Galacturonosyltransferase</fullName>
        <ecNumber evidence="3">2.4.1.-</ecNumber>
    </submittedName>
</protein>
<dbReference type="EMBL" id="JAUSUR010000001">
    <property type="protein sequence ID" value="MDQ0359817.1"/>
    <property type="molecule type" value="Genomic_DNA"/>
</dbReference>
<sequence>MNRNKIVFLTNHSIALYGVRKELLEDLSKTDCDVYIVTPPDEKNDFFHELGFSVIERDIDRRGMNPIKDIRLISFYRTILKDIDPDIVLSFAVKPNIYGAIACNMLGIKQICNITGTGGTFLNNDFKAKLIKWLYRRSVKKSYKVYFQNDGDKDFFVENKMIRSNWELLPGSGVNLDNYKYNDFPDNSNISFIFVGRVLELKGIDEYLECAEYIKGKYENTTFYVAGWIEEEKYTKIIDQYKNKEIIEYLGFIDNVSKYIKKCECIILPSHGGEGVPNVLMESAAMGRVCIASDINGSRNVIDDQINGFLFEPKNSKQLIEKVEKYLSLDKKHRIEMGINGRKRMEKLFDRKIVVDKYMNEIKKV</sequence>
<dbReference type="InterPro" id="IPR001296">
    <property type="entry name" value="Glyco_trans_1"/>
</dbReference>
<dbReference type="CDD" id="cd03808">
    <property type="entry name" value="GT4_CapM-like"/>
    <property type="match status" value="1"/>
</dbReference>
<evidence type="ECO:0000259" key="2">
    <source>
        <dbReference type="Pfam" id="PF13477"/>
    </source>
</evidence>
<comment type="caution">
    <text evidence="3">The sequence shown here is derived from an EMBL/GenBank/DDBJ whole genome shotgun (WGS) entry which is preliminary data.</text>
</comment>
<feature type="domain" description="Glycosyltransferase subfamily 4-like N-terminal" evidence="2">
    <location>
        <begin position="5"/>
        <end position="149"/>
    </location>
</feature>
<dbReference type="Gene3D" id="3.40.50.2000">
    <property type="entry name" value="Glycogen Phosphorylase B"/>
    <property type="match status" value="2"/>
</dbReference>
<organism evidence="3 4">
    <name type="scientific">Breznakia pachnodae</name>
    <dbReference type="NCBI Taxonomy" id="265178"/>
    <lineage>
        <taxon>Bacteria</taxon>
        <taxon>Bacillati</taxon>
        <taxon>Bacillota</taxon>
        <taxon>Erysipelotrichia</taxon>
        <taxon>Erysipelotrichales</taxon>
        <taxon>Erysipelotrichaceae</taxon>
        <taxon>Breznakia</taxon>
    </lineage>
</organism>
<name>A0ABU0DYW1_9FIRM</name>
<dbReference type="GO" id="GO:0016757">
    <property type="term" value="F:glycosyltransferase activity"/>
    <property type="evidence" value="ECO:0007669"/>
    <property type="project" value="UniProtKB-KW"/>
</dbReference>
<keyword evidence="3" id="KW-0328">Glycosyltransferase</keyword>
<proteinExistence type="predicted"/>
<dbReference type="Pfam" id="PF00534">
    <property type="entry name" value="Glycos_transf_1"/>
    <property type="match status" value="1"/>
</dbReference>